<keyword evidence="1" id="KW-1133">Transmembrane helix</keyword>
<dbReference type="KEGG" id="bwh:A9C19_18330"/>
<feature type="transmembrane region" description="Helical" evidence="1">
    <location>
        <begin position="21"/>
        <end position="40"/>
    </location>
</feature>
<organism evidence="2 3">
    <name type="scientific">Bacillus weihaiensis</name>
    <dbReference type="NCBI Taxonomy" id="1547283"/>
    <lineage>
        <taxon>Bacteria</taxon>
        <taxon>Bacillati</taxon>
        <taxon>Bacillota</taxon>
        <taxon>Bacilli</taxon>
        <taxon>Bacillales</taxon>
        <taxon>Bacillaceae</taxon>
        <taxon>Bacillus</taxon>
    </lineage>
</organism>
<evidence type="ECO:0000256" key="1">
    <source>
        <dbReference type="SAM" id="Phobius"/>
    </source>
</evidence>
<dbReference type="Proteomes" id="UP000181936">
    <property type="component" value="Chromosome"/>
</dbReference>
<protein>
    <submittedName>
        <fullName evidence="2">Uncharacterized protein</fullName>
    </submittedName>
</protein>
<evidence type="ECO:0000313" key="3">
    <source>
        <dbReference type="Proteomes" id="UP000181936"/>
    </source>
</evidence>
<dbReference type="EMBL" id="CP016020">
    <property type="protein sequence ID" value="APH06526.1"/>
    <property type="molecule type" value="Genomic_DNA"/>
</dbReference>
<keyword evidence="3" id="KW-1185">Reference proteome</keyword>
<accession>A0A1L3MW01</accession>
<feature type="transmembrane region" description="Helical" evidence="1">
    <location>
        <begin position="52"/>
        <end position="69"/>
    </location>
</feature>
<dbReference type="OrthoDB" id="2923959at2"/>
<proteinExistence type="predicted"/>
<evidence type="ECO:0000313" key="2">
    <source>
        <dbReference type="EMBL" id="APH06526.1"/>
    </source>
</evidence>
<gene>
    <name evidence="2" type="ORF">A9C19_18330</name>
</gene>
<keyword evidence="1" id="KW-0812">Transmembrane</keyword>
<keyword evidence="1" id="KW-0472">Membrane</keyword>
<reference evidence="2 3" key="1">
    <citation type="journal article" date="2016" name="Sci. Rep.">
        <title>Complete genome sequence and transcriptomic analysis of a novel marine strain Bacillus weihaiensis reveals the mechanism of brown algae degradation.</title>
        <authorList>
            <person name="Zhu Y."/>
            <person name="Chen P."/>
            <person name="Bao Y."/>
            <person name="Men Y."/>
            <person name="Zeng Y."/>
            <person name="Yang J."/>
            <person name="Sun J."/>
            <person name="Sun Y."/>
        </authorList>
    </citation>
    <scope>NUCLEOTIDE SEQUENCE [LARGE SCALE GENOMIC DNA]</scope>
    <source>
        <strain evidence="2 3">Alg07</strain>
    </source>
</reference>
<name>A0A1L3MW01_9BACI</name>
<sequence>MELVKWLNVKRKEPKYRETRFGIVSFVCAILTLAYFNLFLMTLDGFDVFSNLFLQIIPFVGIISAFLSFTRINYKKTFTWWAIALYLFMLICFIVIFFVEFATYMKP</sequence>
<dbReference type="RefSeq" id="WP_072581327.1">
    <property type="nucleotide sequence ID" value="NZ_CP016020.1"/>
</dbReference>
<feature type="transmembrane region" description="Helical" evidence="1">
    <location>
        <begin position="81"/>
        <end position="104"/>
    </location>
</feature>
<dbReference type="STRING" id="1547283.A9C19_18330"/>
<dbReference type="AlphaFoldDB" id="A0A1L3MW01"/>